<sequence>MKMMLLAAILAVLPAYADEEIFLACSVTQIAASEAEGKTDKKLRKLEKFLSKDAVTQKFKSFRQVAKKSLNATKARAGKVKLRNGNTFSLRAVSVFRAQRKNNITVEVSTGGGSEQKKFIDREYLMLNAGSLDKKSELVVAVSCPVFP</sequence>
<proteinExistence type="predicted"/>
<dbReference type="HOGENOM" id="CLU_1758047_0_0_12"/>
<evidence type="ECO:0000313" key="2">
    <source>
        <dbReference type="EMBL" id="AFM14395.1"/>
    </source>
</evidence>
<feature type="signal peptide" evidence="1">
    <location>
        <begin position="1"/>
        <end position="17"/>
    </location>
</feature>
<gene>
    <name evidence="2" type="ordered locus">Turpa_3761</name>
</gene>
<protein>
    <submittedName>
        <fullName evidence="2">Uncharacterized protein</fullName>
    </submittedName>
</protein>
<dbReference type="KEGG" id="tpx:Turpa_3761"/>
<dbReference type="EMBL" id="CP002959">
    <property type="protein sequence ID" value="AFM14395.1"/>
    <property type="molecule type" value="Genomic_DNA"/>
</dbReference>
<evidence type="ECO:0000313" key="3">
    <source>
        <dbReference type="Proteomes" id="UP000006048"/>
    </source>
</evidence>
<reference evidence="2 3" key="1">
    <citation type="submission" date="2012-06" db="EMBL/GenBank/DDBJ databases">
        <title>The complete chromosome of genome of Turneriella parva DSM 21527.</title>
        <authorList>
            <consortium name="US DOE Joint Genome Institute (JGI-PGF)"/>
            <person name="Lucas S."/>
            <person name="Han J."/>
            <person name="Lapidus A."/>
            <person name="Bruce D."/>
            <person name="Goodwin L."/>
            <person name="Pitluck S."/>
            <person name="Peters L."/>
            <person name="Kyrpides N."/>
            <person name="Mavromatis K."/>
            <person name="Ivanova N."/>
            <person name="Mikhailova N."/>
            <person name="Chertkov O."/>
            <person name="Detter J.C."/>
            <person name="Tapia R."/>
            <person name="Han C."/>
            <person name="Land M."/>
            <person name="Hauser L."/>
            <person name="Markowitz V."/>
            <person name="Cheng J.-F."/>
            <person name="Hugenholtz P."/>
            <person name="Woyke T."/>
            <person name="Wu D."/>
            <person name="Gronow S."/>
            <person name="Wellnitz S."/>
            <person name="Brambilla E."/>
            <person name="Klenk H.-P."/>
            <person name="Eisen J.A."/>
        </authorList>
    </citation>
    <scope>NUCLEOTIDE SEQUENCE [LARGE SCALE GENOMIC DNA]</scope>
    <source>
        <strain evidence="3">ATCC BAA-1111 / DSM 21527 / NCTC 11395 / H</strain>
    </source>
</reference>
<name>I4BAT8_TURPD</name>
<keyword evidence="1" id="KW-0732">Signal</keyword>
<dbReference type="Proteomes" id="UP000006048">
    <property type="component" value="Chromosome"/>
</dbReference>
<keyword evidence="3" id="KW-1185">Reference proteome</keyword>
<organism evidence="2 3">
    <name type="scientific">Turneriella parva (strain ATCC BAA-1111 / DSM 21527 / NCTC 11395 / H)</name>
    <name type="common">Leptospira parva</name>
    <dbReference type="NCBI Taxonomy" id="869212"/>
    <lineage>
        <taxon>Bacteria</taxon>
        <taxon>Pseudomonadati</taxon>
        <taxon>Spirochaetota</taxon>
        <taxon>Spirochaetia</taxon>
        <taxon>Leptospirales</taxon>
        <taxon>Leptospiraceae</taxon>
        <taxon>Turneriella</taxon>
    </lineage>
</organism>
<evidence type="ECO:0000256" key="1">
    <source>
        <dbReference type="SAM" id="SignalP"/>
    </source>
</evidence>
<dbReference type="STRING" id="869212.Turpa_3761"/>
<feature type="chain" id="PRO_5003686669" evidence="1">
    <location>
        <begin position="18"/>
        <end position="148"/>
    </location>
</feature>
<dbReference type="AlphaFoldDB" id="I4BAT8"/>
<dbReference type="RefSeq" id="WP_014804872.1">
    <property type="nucleotide sequence ID" value="NC_018020.1"/>
</dbReference>
<accession>I4BAT8</accession>